<dbReference type="RefSeq" id="WP_110032588.1">
    <property type="nucleotide sequence ID" value="NZ_QGTR01000003.1"/>
</dbReference>
<dbReference type="InterPro" id="IPR058163">
    <property type="entry name" value="LysR-type_TF_proteobact-type"/>
</dbReference>
<comment type="caution">
    <text evidence="6">The sequence shown here is derived from an EMBL/GenBank/DDBJ whole genome shotgun (WGS) entry which is preliminary data.</text>
</comment>
<evidence type="ECO:0000256" key="1">
    <source>
        <dbReference type="ARBA" id="ARBA00009437"/>
    </source>
</evidence>
<dbReference type="Pfam" id="PF03466">
    <property type="entry name" value="LysR_substrate"/>
    <property type="match status" value="1"/>
</dbReference>
<dbReference type="Gene3D" id="1.10.10.10">
    <property type="entry name" value="Winged helix-like DNA-binding domain superfamily/Winged helix DNA-binding domain"/>
    <property type="match status" value="1"/>
</dbReference>
<dbReference type="FunFam" id="1.10.10.10:FF:000001">
    <property type="entry name" value="LysR family transcriptional regulator"/>
    <property type="match status" value="1"/>
</dbReference>
<sequence>MTQSRLPPLATIRVFEAAARHLSFTRAAAELGMTQAAVSYQIRVLEERVGQPLFLRRPRQVSLTPAGARLAPQLSEAFGRLGAAFDELSDDIAGTLLVNTVQTFASHWLASRIGHFQLSNPALAIRLESASELIDFRRHQADVAIRSGRGDWPGLISHRLFELTFTPMLSPALAETIGGLATPADILRLPIIDATDPWWRIWFSAAGLDPKLLDGRVASQMGAQAVEAQVAIAGTGVAMLTPEFHREELARGRLLQPFDIVGRSGGAYWLVYPEGRRNLPRIRRFRDWILAEAGRA</sequence>
<dbReference type="PANTHER" id="PTHR30537:SF26">
    <property type="entry name" value="GLYCINE CLEAVAGE SYSTEM TRANSCRIPTIONAL ACTIVATOR"/>
    <property type="match status" value="1"/>
</dbReference>
<dbReference type="Proteomes" id="UP000246352">
    <property type="component" value="Unassembled WGS sequence"/>
</dbReference>
<dbReference type="SUPFAM" id="SSF53850">
    <property type="entry name" value="Periplasmic binding protein-like II"/>
    <property type="match status" value="1"/>
</dbReference>
<dbReference type="Pfam" id="PF00126">
    <property type="entry name" value="HTH_1"/>
    <property type="match status" value="1"/>
</dbReference>
<keyword evidence="2" id="KW-0805">Transcription regulation</keyword>
<dbReference type="OrthoDB" id="9807765at2"/>
<name>A0A317PIU1_9HYPH</name>
<dbReference type="InterPro" id="IPR005119">
    <property type="entry name" value="LysR_subst-bd"/>
</dbReference>
<keyword evidence="4" id="KW-0804">Transcription</keyword>
<proteinExistence type="inferred from homology"/>
<dbReference type="SUPFAM" id="SSF46785">
    <property type="entry name" value="Winged helix' DNA-binding domain"/>
    <property type="match status" value="1"/>
</dbReference>
<dbReference type="CDD" id="cd08432">
    <property type="entry name" value="PBP2_GcdR_TrpI_HvrB_AmpR_like"/>
    <property type="match status" value="1"/>
</dbReference>
<protein>
    <submittedName>
        <fullName evidence="6">Transcriptional regulator</fullName>
    </submittedName>
</protein>
<dbReference type="PROSITE" id="PS50931">
    <property type="entry name" value="HTH_LYSR"/>
    <property type="match status" value="1"/>
</dbReference>
<keyword evidence="3" id="KW-0238">DNA-binding</keyword>
<gene>
    <name evidence="6" type="ORF">DFR52_103567</name>
</gene>
<dbReference type="InterPro" id="IPR000847">
    <property type="entry name" value="LysR_HTH_N"/>
</dbReference>
<reference evidence="6 7" key="1">
    <citation type="submission" date="2018-05" db="EMBL/GenBank/DDBJ databases">
        <title>Genomic Encyclopedia of Type Strains, Phase IV (KMG-IV): sequencing the most valuable type-strain genomes for metagenomic binning, comparative biology and taxonomic classification.</title>
        <authorList>
            <person name="Goeker M."/>
        </authorList>
    </citation>
    <scope>NUCLEOTIDE SEQUENCE [LARGE SCALE GENOMIC DNA]</scope>
    <source>
        <strain evidence="6 7">DSM 16791</strain>
    </source>
</reference>
<evidence type="ECO:0000313" key="6">
    <source>
        <dbReference type="EMBL" id="PWW00363.1"/>
    </source>
</evidence>
<dbReference type="PRINTS" id="PR00039">
    <property type="entry name" value="HTHLYSR"/>
</dbReference>
<feature type="domain" description="HTH lysR-type" evidence="5">
    <location>
        <begin position="7"/>
        <end position="64"/>
    </location>
</feature>
<evidence type="ECO:0000256" key="2">
    <source>
        <dbReference type="ARBA" id="ARBA00023015"/>
    </source>
</evidence>
<organism evidence="6 7">
    <name type="scientific">Hoeflea marina</name>
    <dbReference type="NCBI Taxonomy" id="274592"/>
    <lineage>
        <taxon>Bacteria</taxon>
        <taxon>Pseudomonadati</taxon>
        <taxon>Pseudomonadota</taxon>
        <taxon>Alphaproteobacteria</taxon>
        <taxon>Hyphomicrobiales</taxon>
        <taxon>Rhizobiaceae</taxon>
        <taxon>Hoeflea</taxon>
    </lineage>
</organism>
<accession>A0A317PIU1</accession>
<dbReference type="InterPro" id="IPR036390">
    <property type="entry name" value="WH_DNA-bd_sf"/>
</dbReference>
<dbReference type="EMBL" id="QGTR01000003">
    <property type="protein sequence ID" value="PWW00363.1"/>
    <property type="molecule type" value="Genomic_DNA"/>
</dbReference>
<evidence type="ECO:0000313" key="7">
    <source>
        <dbReference type="Proteomes" id="UP000246352"/>
    </source>
</evidence>
<dbReference type="Gene3D" id="3.40.190.10">
    <property type="entry name" value="Periplasmic binding protein-like II"/>
    <property type="match status" value="2"/>
</dbReference>
<dbReference type="GO" id="GO:0043565">
    <property type="term" value="F:sequence-specific DNA binding"/>
    <property type="evidence" value="ECO:0007669"/>
    <property type="project" value="TreeGrafter"/>
</dbReference>
<evidence type="ECO:0000259" key="5">
    <source>
        <dbReference type="PROSITE" id="PS50931"/>
    </source>
</evidence>
<dbReference type="GO" id="GO:0006351">
    <property type="term" value="P:DNA-templated transcription"/>
    <property type="evidence" value="ECO:0007669"/>
    <property type="project" value="TreeGrafter"/>
</dbReference>
<comment type="similarity">
    <text evidence="1">Belongs to the LysR transcriptional regulatory family.</text>
</comment>
<dbReference type="InterPro" id="IPR036388">
    <property type="entry name" value="WH-like_DNA-bd_sf"/>
</dbReference>
<evidence type="ECO:0000256" key="4">
    <source>
        <dbReference type="ARBA" id="ARBA00023163"/>
    </source>
</evidence>
<dbReference type="PANTHER" id="PTHR30537">
    <property type="entry name" value="HTH-TYPE TRANSCRIPTIONAL REGULATOR"/>
    <property type="match status" value="1"/>
</dbReference>
<dbReference type="AlphaFoldDB" id="A0A317PIU1"/>
<evidence type="ECO:0000256" key="3">
    <source>
        <dbReference type="ARBA" id="ARBA00023125"/>
    </source>
</evidence>
<keyword evidence="7" id="KW-1185">Reference proteome</keyword>
<dbReference type="GO" id="GO:0003700">
    <property type="term" value="F:DNA-binding transcription factor activity"/>
    <property type="evidence" value="ECO:0007669"/>
    <property type="project" value="InterPro"/>
</dbReference>